<protein>
    <submittedName>
        <fullName evidence="1">Uncharacterized protein</fullName>
    </submittedName>
</protein>
<keyword evidence="2" id="KW-1185">Reference proteome</keyword>
<dbReference type="Proteomes" id="UP000249057">
    <property type="component" value="Unassembled WGS sequence"/>
</dbReference>
<gene>
    <name evidence="1" type="ORF">BO95DRAFT_133774</name>
</gene>
<dbReference type="EMBL" id="KZ825343">
    <property type="protein sequence ID" value="RAH45769.1"/>
    <property type="molecule type" value="Genomic_DNA"/>
</dbReference>
<reference evidence="1" key="1">
    <citation type="submission" date="2018-02" db="EMBL/GenBank/DDBJ databases">
        <title>The genomes of Aspergillus section Nigri reveals drivers in fungal speciation.</title>
        <authorList>
            <consortium name="DOE Joint Genome Institute"/>
            <person name="Vesth T.C."/>
            <person name="Nybo J."/>
            <person name="Theobald S."/>
            <person name="Brandl J."/>
            <person name="Frisvad J.C."/>
            <person name="Nielsen K.F."/>
            <person name="Lyhne E.K."/>
            <person name="Kogle M.E."/>
            <person name="Kuo A."/>
            <person name="Riley R."/>
            <person name="Clum A."/>
            <person name="Nolan M."/>
            <person name="Lipzen A."/>
            <person name="Salamov A."/>
            <person name="Henrissat B."/>
            <person name="Wiebenga A."/>
            <person name="De vries R.P."/>
            <person name="Grigoriev I.V."/>
            <person name="Mortensen U.H."/>
            <person name="Andersen M.R."/>
            <person name="Baker S.E."/>
        </authorList>
    </citation>
    <scope>NUCLEOTIDE SEQUENCE</scope>
    <source>
        <strain evidence="1">CBS 621.78</strain>
    </source>
</reference>
<accession>A0ACD1G9F3</accession>
<evidence type="ECO:0000313" key="1">
    <source>
        <dbReference type="EMBL" id="RAH45769.1"/>
    </source>
</evidence>
<evidence type="ECO:0000313" key="2">
    <source>
        <dbReference type="Proteomes" id="UP000249057"/>
    </source>
</evidence>
<sequence>MFFFPDVAGVQLTQLCFLEGILISHEGRSFFPRLASCSTVNNRINPLLCGALHQMLSVRRMTDVGFGAEVIVLEGLMCWSRCGKSLHLSLLRSRFITRHLPYTFLGTLKSPTCYRKKRIQPPPPPFSLLEVQERGSRSPKLYSTTILPYEKQMWEQRSGEIKLGTSRKAQKKV</sequence>
<name>A0ACD1G9F3_9EURO</name>
<organism evidence="1 2">
    <name type="scientific">Aspergillus brunneoviolaceus CBS 621.78</name>
    <dbReference type="NCBI Taxonomy" id="1450534"/>
    <lineage>
        <taxon>Eukaryota</taxon>
        <taxon>Fungi</taxon>
        <taxon>Dikarya</taxon>
        <taxon>Ascomycota</taxon>
        <taxon>Pezizomycotina</taxon>
        <taxon>Eurotiomycetes</taxon>
        <taxon>Eurotiomycetidae</taxon>
        <taxon>Eurotiales</taxon>
        <taxon>Aspergillaceae</taxon>
        <taxon>Aspergillus</taxon>
        <taxon>Aspergillus subgen. Circumdati</taxon>
    </lineage>
</organism>
<proteinExistence type="predicted"/>